<gene>
    <name evidence="1" type="ORF">QX233_03220</name>
</gene>
<accession>A0AAJ1VIB8</accession>
<name>A0AAJ1VIB8_9FLAO</name>
<protein>
    <submittedName>
        <fullName evidence="1">Helix-turn-helix domain-containing protein</fullName>
    </submittedName>
</protein>
<evidence type="ECO:0000313" key="1">
    <source>
        <dbReference type="EMBL" id="MDN4011465.1"/>
    </source>
</evidence>
<reference evidence="1" key="1">
    <citation type="submission" date="2023-06" db="EMBL/GenBank/DDBJ databases">
        <title>Two Chryseobacterium gambrini strains from China.</title>
        <authorList>
            <person name="Zeng J."/>
            <person name="Wu Y."/>
        </authorList>
    </citation>
    <scope>NUCLEOTIDE SEQUENCE</scope>
    <source>
        <strain evidence="1">SQ219</strain>
    </source>
</reference>
<dbReference type="Gene3D" id="1.10.10.60">
    <property type="entry name" value="Homeodomain-like"/>
    <property type="match status" value="1"/>
</dbReference>
<dbReference type="AlphaFoldDB" id="A0AAJ1VIB8"/>
<proteinExistence type="predicted"/>
<dbReference type="Proteomes" id="UP001225933">
    <property type="component" value="Unassembled WGS sequence"/>
</dbReference>
<comment type="caution">
    <text evidence="1">The sequence shown here is derived from an EMBL/GenBank/DDBJ whole genome shotgun (WGS) entry which is preliminary data.</text>
</comment>
<dbReference type="EMBL" id="JAUHGV010000002">
    <property type="protein sequence ID" value="MDN4011465.1"/>
    <property type="molecule type" value="Genomic_DNA"/>
</dbReference>
<evidence type="ECO:0000313" key="2">
    <source>
        <dbReference type="Proteomes" id="UP001225933"/>
    </source>
</evidence>
<organism evidence="1 2">
    <name type="scientific">Chryseobacterium gambrini</name>
    <dbReference type="NCBI Taxonomy" id="373672"/>
    <lineage>
        <taxon>Bacteria</taxon>
        <taxon>Pseudomonadati</taxon>
        <taxon>Bacteroidota</taxon>
        <taxon>Flavobacteriia</taxon>
        <taxon>Flavobacteriales</taxon>
        <taxon>Weeksellaceae</taxon>
        <taxon>Chryseobacterium group</taxon>
        <taxon>Chryseobacterium</taxon>
    </lineage>
</organism>
<sequence length="252" mass="29785">MNFYIVSLLDAMAEQNLSIFCDLNFVKSAGFFSDLHEISNRFKVVTDFYFSFLKKLNFISNEASITNHLGYYNFTEPNIYERPVNEILRALSHKKLLFKDVIPVQTRYTDKDNMHLVVGLYRIENIKRSFLHIVDLCLPKSEIKNIPSEVTYVKDLLDSYISDEKQTLRTFIEKKGYNYNHFQRDCKVCFGDSFYSFWLKKKMIEAVQDIVFTKMSLKQVAFKNRFLDYQNMYKAFIRHGIGLTTIPRLANL</sequence>